<reference evidence="5" key="1">
    <citation type="submission" date="2016-04" db="EMBL/GenBank/DDBJ databases">
        <authorList>
            <person name="Antunes L.P."/>
            <person name="Martins L.F."/>
            <person name="Pereira R.V."/>
            <person name="Thomas A.M."/>
            <person name="Barbosa D."/>
            <person name="Nascimento L."/>
            <person name="Silva G.M."/>
            <person name="Condomitti G.W."/>
            <person name="Digiampietri L.A."/>
            <person name="Lombardi K.C."/>
            <person name="Ramos P.L."/>
            <person name="Quaggio R.B."/>
            <person name="Oliveira J.C."/>
            <person name="Pascon R.C."/>
            <person name="Cruz J.B."/>
            <person name="Silva A.M."/>
            <person name="Setubal J.C."/>
        </authorList>
    </citation>
    <scope>NUCLEOTIDE SEQUENCE [LARGE SCALE GENOMIC DNA]</scope>
</reference>
<proteinExistence type="inferred from homology"/>
<organism evidence="4 5">
    <name type="scientific">Symbiobacterium thermophilum</name>
    <dbReference type="NCBI Taxonomy" id="2734"/>
    <lineage>
        <taxon>Bacteria</taxon>
        <taxon>Bacillati</taxon>
        <taxon>Bacillota</taxon>
        <taxon>Clostridia</taxon>
        <taxon>Eubacteriales</taxon>
        <taxon>Symbiobacteriaceae</taxon>
        <taxon>Symbiobacterium</taxon>
    </lineage>
</organism>
<dbReference type="InterPro" id="IPR024084">
    <property type="entry name" value="IsoPropMal-DH-like_dom"/>
</dbReference>
<dbReference type="GO" id="GO:0004449">
    <property type="term" value="F:isocitrate dehydrogenase (NAD+) activity"/>
    <property type="evidence" value="ECO:0007669"/>
    <property type="project" value="TreeGrafter"/>
</dbReference>
<sequence length="188" mass="20020">MGALVFGGPKWTVSPTYEGLLKEAMDEAARRNPDVPYDPQLIDAAYALLIARATRPLVIPCLNRDGDILSDLVLALYGSIAGSESLLIAFDEAFHPRVVMAEAPHGTAPSLQGKNVANPLAMQLAAGALLKQMPDPEYQRAGAAIQEACLEAVAAGIRTADLGGTARTTEFTDEVIRRVKEKLAVPVR</sequence>
<dbReference type="Proteomes" id="UP000194267">
    <property type="component" value="Unassembled WGS sequence"/>
</dbReference>
<evidence type="ECO:0000259" key="3">
    <source>
        <dbReference type="SMART" id="SM01329"/>
    </source>
</evidence>
<dbReference type="Gene3D" id="3.40.718.10">
    <property type="entry name" value="Isopropylmalate Dehydrogenase"/>
    <property type="match status" value="1"/>
</dbReference>
<evidence type="ECO:0000256" key="2">
    <source>
        <dbReference type="ARBA" id="ARBA00023002"/>
    </source>
</evidence>
<gene>
    <name evidence="4" type="ORF">A6D92_17730</name>
</gene>
<dbReference type="Pfam" id="PF00180">
    <property type="entry name" value="Iso_dh"/>
    <property type="match status" value="1"/>
</dbReference>
<feature type="domain" description="Isopropylmalate dehydrogenase-like" evidence="3">
    <location>
        <begin position="1"/>
        <end position="175"/>
    </location>
</feature>
<accession>A0A1Y2T599</accession>
<dbReference type="EMBL" id="LWLV01001796">
    <property type="protein sequence ID" value="OTA40433.1"/>
    <property type="molecule type" value="Genomic_DNA"/>
</dbReference>
<dbReference type="GO" id="GO:0006102">
    <property type="term" value="P:isocitrate metabolic process"/>
    <property type="evidence" value="ECO:0007669"/>
    <property type="project" value="TreeGrafter"/>
</dbReference>
<dbReference type="PANTHER" id="PTHR11835:SF34">
    <property type="entry name" value="ISOCITRATE DEHYDROGENASE [NAD] SUBUNIT ALPHA, MITOCHONDRIAL"/>
    <property type="match status" value="1"/>
</dbReference>
<dbReference type="SUPFAM" id="SSF53659">
    <property type="entry name" value="Isocitrate/Isopropylmalate dehydrogenase-like"/>
    <property type="match status" value="1"/>
</dbReference>
<comment type="similarity">
    <text evidence="1">Belongs to the isocitrate and isopropylmalate dehydrogenases family.</text>
</comment>
<evidence type="ECO:0000256" key="1">
    <source>
        <dbReference type="ARBA" id="ARBA00007769"/>
    </source>
</evidence>
<name>A0A1Y2T599_SYMTR</name>
<evidence type="ECO:0000313" key="4">
    <source>
        <dbReference type="EMBL" id="OTA40433.1"/>
    </source>
</evidence>
<protein>
    <recommendedName>
        <fullName evidence="3">Isopropylmalate dehydrogenase-like domain-containing protein</fullName>
    </recommendedName>
</protein>
<comment type="caution">
    <text evidence="4">The sequence shown here is derived from an EMBL/GenBank/DDBJ whole genome shotgun (WGS) entry which is preliminary data.</text>
</comment>
<evidence type="ECO:0000313" key="5">
    <source>
        <dbReference type="Proteomes" id="UP000194267"/>
    </source>
</evidence>
<dbReference type="SMART" id="SM01329">
    <property type="entry name" value="Iso_dh"/>
    <property type="match status" value="1"/>
</dbReference>
<dbReference type="AlphaFoldDB" id="A0A1Y2T599"/>
<keyword evidence="2" id="KW-0560">Oxidoreductase</keyword>
<dbReference type="PANTHER" id="PTHR11835">
    <property type="entry name" value="DECARBOXYLATING DEHYDROGENASES-ISOCITRATE, ISOPROPYLMALATE, TARTRATE"/>
    <property type="match status" value="1"/>
</dbReference>
<dbReference type="GO" id="GO:0006099">
    <property type="term" value="P:tricarboxylic acid cycle"/>
    <property type="evidence" value="ECO:0007669"/>
    <property type="project" value="TreeGrafter"/>
</dbReference>